<keyword evidence="2" id="KW-0479">Metal-binding</keyword>
<evidence type="ECO:0000256" key="6">
    <source>
        <dbReference type="ARBA" id="ARBA00023125"/>
    </source>
</evidence>
<keyword evidence="6" id="KW-0238">DNA-binding</keyword>
<keyword evidence="8" id="KW-0675">Receptor</keyword>
<sequence>MELNKNKFQLIKKNNPFATKCCICGFLASGFTYYNVTCCDGCKHFFRRCVNSKELFKCKFDGNCDVMNGMK</sequence>
<dbReference type="PRINTS" id="PR00047">
    <property type="entry name" value="STROIDFINGER"/>
</dbReference>
<evidence type="ECO:0000313" key="12">
    <source>
        <dbReference type="WBParaSite" id="MhA1_Contig392.frz3.gene14"/>
    </source>
</evidence>
<evidence type="ECO:0000256" key="4">
    <source>
        <dbReference type="ARBA" id="ARBA00022833"/>
    </source>
</evidence>
<evidence type="ECO:0000256" key="5">
    <source>
        <dbReference type="ARBA" id="ARBA00023015"/>
    </source>
</evidence>
<evidence type="ECO:0000256" key="7">
    <source>
        <dbReference type="ARBA" id="ARBA00023163"/>
    </source>
</evidence>
<name>A0A1I8BPP2_MELHA</name>
<dbReference type="PANTHER" id="PTHR24082">
    <property type="entry name" value="NUCLEAR HORMONE RECEPTOR"/>
    <property type="match status" value="1"/>
</dbReference>
<dbReference type="SUPFAM" id="SSF57716">
    <property type="entry name" value="Glucocorticoid receptor-like (DNA-binding domain)"/>
    <property type="match status" value="1"/>
</dbReference>
<comment type="similarity">
    <text evidence="1">Belongs to the nuclear hormone receptor family.</text>
</comment>
<evidence type="ECO:0000256" key="2">
    <source>
        <dbReference type="ARBA" id="ARBA00022723"/>
    </source>
</evidence>
<dbReference type="AlphaFoldDB" id="A0A1I8BPP2"/>
<evidence type="ECO:0000256" key="3">
    <source>
        <dbReference type="ARBA" id="ARBA00022771"/>
    </source>
</evidence>
<dbReference type="GO" id="GO:0030154">
    <property type="term" value="P:cell differentiation"/>
    <property type="evidence" value="ECO:0007669"/>
    <property type="project" value="TreeGrafter"/>
</dbReference>
<dbReference type="GO" id="GO:0004879">
    <property type="term" value="F:nuclear receptor activity"/>
    <property type="evidence" value="ECO:0007669"/>
    <property type="project" value="TreeGrafter"/>
</dbReference>
<evidence type="ECO:0000313" key="11">
    <source>
        <dbReference type="Proteomes" id="UP000095281"/>
    </source>
</evidence>
<keyword evidence="9" id="KW-0539">Nucleus</keyword>
<evidence type="ECO:0000256" key="1">
    <source>
        <dbReference type="ARBA" id="ARBA00005993"/>
    </source>
</evidence>
<organism evidence="11 12">
    <name type="scientific">Meloidogyne hapla</name>
    <name type="common">Root-knot nematode worm</name>
    <dbReference type="NCBI Taxonomy" id="6305"/>
    <lineage>
        <taxon>Eukaryota</taxon>
        <taxon>Metazoa</taxon>
        <taxon>Ecdysozoa</taxon>
        <taxon>Nematoda</taxon>
        <taxon>Chromadorea</taxon>
        <taxon>Rhabditida</taxon>
        <taxon>Tylenchina</taxon>
        <taxon>Tylenchomorpha</taxon>
        <taxon>Tylenchoidea</taxon>
        <taxon>Meloidogynidae</taxon>
        <taxon>Meloidogyninae</taxon>
        <taxon>Meloidogyne</taxon>
    </lineage>
</organism>
<evidence type="ECO:0000256" key="9">
    <source>
        <dbReference type="ARBA" id="ARBA00023242"/>
    </source>
</evidence>
<protein>
    <submittedName>
        <fullName evidence="12">Nuclear receptor domain-containing protein</fullName>
    </submittedName>
</protein>
<dbReference type="GO" id="GO:0045944">
    <property type="term" value="P:positive regulation of transcription by RNA polymerase II"/>
    <property type="evidence" value="ECO:0007669"/>
    <property type="project" value="TreeGrafter"/>
</dbReference>
<accession>A0A1I8BPP2</accession>
<dbReference type="WBParaSite" id="MhA1_Contig392.frz3.gene14">
    <property type="protein sequence ID" value="MhA1_Contig392.frz3.gene14"/>
    <property type="gene ID" value="MhA1_Contig392.frz3.gene14"/>
</dbReference>
<dbReference type="PANTHER" id="PTHR24082:SF507">
    <property type="entry name" value="BILE ACID RECEPTOR-RELATED"/>
    <property type="match status" value="1"/>
</dbReference>
<reference evidence="12" key="1">
    <citation type="submission" date="2016-11" db="UniProtKB">
        <authorList>
            <consortium name="WormBaseParasite"/>
        </authorList>
    </citation>
    <scope>IDENTIFICATION</scope>
</reference>
<proteinExistence type="inferred from homology"/>
<feature type="domain" description="Nuclear receptor" evidence="10">
    <location>
        <begin position="18"/>
        <end position="71"/>
    </location>
</feature>
<evidence type="ECO:0000256" key="8">
    <source>
        <dbReference type="ARBA" id="ARBA00023170"/>
    </source>
</evidence>
<dbReference type="Pfam" id="PF00105">
    <property type="entry name" value="zf-C4"/>
    <property type="match status" value="1"/>
</dbReference>
<keyword evidence="3" id="KW-0863">Zinc-finger</keyword>
<keyword evidence="7" id="KW-0804">Transcription</keyword>
<dbReference type="PROSITE" id="PS51030">
    <property type="entry name" value="NUCLEAR_REC_DBD_2"/>
    <property type="match status" value="1"/>
</dbReference>
<keyword evidence="4" id="KW-0862">Zinc</keyword>
<dbReference type="GO" id="GO:0000978">
    <property type="term" value="F:RNA polymerase II cis-regulatory region sequence-specific DNA binding"/>
    <property type="evidence" value="ECO:0007669"/>
    <property type="project" value="TreeGrafter"/>
</dbReference>
<evidence type="ECO:0000259" key="10">
    <source>
        <dbReference type="PROSITE" id="PS51030"/>
    </source>
</evidence>
<dbReference type="InterPro" id="IPR001628">
    <property type="entry name" value="Znf_hrmn_rcpt"/>
</dbReference>
<dbReference type="SMART" id="SM00399">
    <property type="entry name" value="ZnF_C4"/>
    <property type="match status" value="1"/>
</dbReference>
<dbReference type="Proteomes" id="UP000095281">
    <property type="component" value="Unplaced"/>
</dbReference>
<keyword evidence="5" id="KW-0805">Transcription regulation</keyword>
<dbReference type="InterPro" id="IPR013088">
    <property type="entry name" value="Znf_NHR/GATA"/>
</dbReference>
<dbReference type="Gene3D" id="3.30.50.10">
    <property type="entry name" value="Erythroid Transcription Factor GATA-1, subunit A"/>
    <property type="match status" value="1"/>
</dbReference>
<dbReference type="GO" id="GO:0000122">
    <property type="term" value="P:negative regulation of transcription by RNA polymerase II"/>
    <property type="evidence" value="ECO:0007669"/>
    <property type="project" value="TreeGrafter"/>
</dbReference>
<dbReference type="InterPro" id="IPR050234">
    <property type="entry name" value="Nuclear_hormone_rcpt_NR1"/>
</dbReference>
<dbReference type="GO" id="GO:0008270">
    <property type="term" value="F:zinc ion binding"/>
    <property type="evidence" value="ECO:0007669"/>
    <property type="project" value="UniProtKB-KW"/>
</dbReference>
<keyword evidence="11" id="KW-1185">Reference proteome</keyword>